<keyword evidence="2 5" id="KW-0175">Coiled coil</keyword>
<evidence type="ECO:0000313" key="8">
    <source>
        <dbReference type="Proteomes" id="UP000000600"/>
    </source>
</evidence>
<dbReference type="OMA" id="GICPIRY"/>
<dbReference type="GO" id="GO:0045504">
    <property type="term" value="F:dynein heavy chain binding"/>
    <property type="evidence" value="ECO:0000318"/>
    <property type="project" value="GO_Central"/>
</dbReference>
<dbReference type="GO" id="GO:0005930">
    <property type="term" value="C:axoneme"/>
    <property type="evidence" value="ECO:0000318"/>
    <property type="project" value="GO_Central"/>
</dbReference>
<organism evidence="7 8">
    <name type="scientific">Paramecium tetraurelia</name>
    <dbReference type="NCBI Taxonomy" id="5888"/>
    <lineage>
        <taxon>Eukaryota</taxon>
        <taxon>Sar</taxon>
        <taxon>Alveolata</taxon>
        <taxon>Ciliophora</taxon>
        <taxon>Intramacronucleata</taxon>
        <taxon>Oligohymenophorea</taxon>
        <taxon>Peniculida</taxon>
        <taxon>Parameciidae</taxon>
        <taxon>Paramecium</taxon>
    </lineage>
</organism>
<protein>
    <submittedName>
        <fullName evidence="7">Uncharacterized protein</fullName>
    </submittedName>
</protein>
<dbReference type="PANTHER" id="PTHR13183">
    <property type="entry name" value="AXONEMAL INNER ARM DYNEIN LIGHT CHAIN 28"/>
    <property type="match status" value="1"/>
</dbReference>
<feature type="compositionally biased region" description="Basic and acidic residues" evidence="6">
    <location>
        <begin position="1"/>
        <end position="12"/>
    </location>
</feature>
<dbReference type="GO" id="GO:0030286">
    <property type="term" value="C:dynein complex"/>
    <property type="evidence" value="ECO:0007669"/>
    <property type="project" value="UniProtKB-KW"/>
</dbReference>
<evidence type="ECO:0000256" key="3">
    <source>
        <dbReference type="ARBA" id="ARBA00023175"/>
    </source>
</evidence>
<evidence type="ECO:0000256" key="2">
    <source>
        <dbReference type="ARBA" id="ARBA00023054"/>
    </source>
</evidence>
<dbReference type="Pfam" id="PF10211">
    <property type="entry name" value="Ax_dynein_light"/>
    <property type="match status" value="1"/>
</dbReference>
<dbReference type="HOGENOM" id="CLU_072652_2_0_1"/>
<accession>A0BER7</accession>
<keyword evidence="3" id="KW-0505">Motor protein</keyword>
<proteinExistence type="inferred from homology"/>
<feature type="compositionally biased region" description="Polar residues" evidence="6">
    <location>
        <begin position="19"/>
        <end position="30"/>
    </location>
</feature>
<dbReference type="GeneID" id="5010216"/>
<evidence type="ECO:0000256" key="1">
    <source>
        <dbReference type="ARBA" id="ARBA00023017"/>
    </source>
</evidence>
<dbReference type="EMBL" id="CT867989">
    <property type="protein sequence ID" value="CAK57034.1"/>
    <property type="molecule type" value="Genomic_DNA"/>
</dbReference>
<feature type="coiled-coil region" evidence="5">
    <location>
        <begin position="162"/>
        <end position="220"/>
    </location>
</feature>
<name>A0BER7_PARTE</name>
<dbReference type="eggNOG" id="KOG4001">
    <property type="taxonomic scope" value="Eukaryota"/>
</dbReference>
<gene>
    <name evidence="7" type="ORF">GSPATT00028067001</name>
</gene>
<evidence type="ECO:0000256" key="4">
    <source>
        <dbReference type="ARBA" id="ARBA00038114"/>
    </source>
</evidence>
<dbReference type="PANTHER" id="PTHR13183:SF0">
    <property type="entry name" value="AXONEMAL DYNEIN LIGHT INTERMEDIATE POLYPEPTIDE 1"/>
    <property type="match status" value="1"/>
</dbReference>
<sequence length="241" mass="28148">MTEVKPPRESLVKYENPIEVSNANDASRTLQGKKKAQLSPLESKPNTEDILNAILPPIEWDHDGKHYIQYVSHVPATREDVGNLQKLLDERLLARQARQETGICPIREELLSQCFDEIIRQVTIDCPERGLLLMRVRDELKMTIAAYQTLYNSSVTFGMRKQLQAEMGKSELEEKIVQLEQRKQKLEEKRIDLLNKKDSLDKKIKERNQIEEQKRKQEIEFLKYQGQHLEAFLKSVQPELK</sequence>
<evidence type="ECO:0000256" key="5">
    <source>
        <dbReference type="SAM" id="Coils"/>
    </source>
</evidence>
<dbReference type="RefSeq" id="XP_001424432.1">
    <property type="nucleotide sequence ID" value="XM_001424395.1"/>
</dbReference>
<evidence type="ECO:0000313" key="7">
    <source>
        <dbReference type="EMBL" id="CAK57034.1"/>
    </source>
</evidence>
<feature type="region of interest" description="Disordered" evidence="6">
    <location>
        <begin position="1"/>
        <end position="42"/>
    </location>
</feature>
<comment type="similarity">
    <text evidence="4">Belongs to the inner dynein arm light chain family.</text>
</comment>
<dbReference type="KEGG" id="ptm:GSPATT00028067001"/>
<dbReference type="STRING" id="5888.A0BER7"/>
<dbReference type="AlphaFoldDB" id="A0BER7"/>
<evidence type="ECO:0000256" key="6">
    <source>
        <dbReference type="SAM" id="MobiDB-lite"/>
    </source>
</evidence>
<keyword evidence="1" id="KW-0243">Dynein</keyword>
<dbReference type="InterPro" id="IPR019347">
    <property type="entry name" value="Axonemal_dynein_light_chain"/>
</dbReference>
<dbReference type="OrthoDB" id="273640at2759"/>
<dbReference type="InParanoid" id="A0BER7"/>
<reference evidence="7 8" key="1">
    <citation type="journal article" date="2006" name="Nature">
        <title>Global trends of whole-genome duplications revealed by the ciliate Paramecium tetraurelia.</title>
        <authorList>
            <consortium name="Genoscope"/>
            <person name="Aury J.-M."/>
            <person name="Jaillon O."/>
            <person name="Duret L."/>
            <person name="Noel B."/>
            <person name="Jubin C."/>
            <person name="Porcel B.M."/>
            <person name="Segurens B."/>
            <person name="Daubin V."/>
            <person name="Anthouard V."/>
            <person name="Aiach N."/>
            <person name="Arnaiz O."/>
            <person name="Billaut A."/>
            <person name="Beisson J."/>
            <person name="Blanc I."/>
            <person name="Bouhouche K."/>
            <person name="Camara F."/>
            <person name="Duharcourt S."/>
            <person name="Guigo R."/>
            <person name="Gogendeau D."/>
            <person name="Katinka M."/>
            <person name="Keller A.-M."/>
            <person name="Kissmehl R."/>
            <person name="Klotz C."/>
            <person name="Koll F."/>
            <person name="Le Moue A."/>
            <person name="Lepere C."/>
            <person name="Malinsky S."/>
            <person name="Nowacki M."/>
            <person name="Nowak J.K."/>
            <person name="Plattner H."/>
            <person name="Poulain J."/>
            <person name="Ruiz F."/>
            <person name="Serrano V."/>
            <person name="Zagulski M."/>
            <person name="Dessen P."/>
            <person name="Betermier M."/>
            <person name="Weissenbach J."/>
            <person name="Scarpelli C."/>
            <person name="Schachter V."/>
            <person name="Sperling L."/>
            <person name="Meyer E."/>
            <person name="Cohen J."/>
            <person name="Wincker P."/>
        </authorList>
    </citation>
    <scope>NUCLEOTIDE SEQUENCE [LARGE SCALE GENOMIC DNA]</scope>
    <source>
        <strain evidence="7 8">Stock d4-2</strain>
    </source>
</reference>
<keyword evidence="8" id="KW-1185">Reference proteome</keyword>
<dbReference type="Proteomes" id="UP000000600">
    <property type="component" value="Unassembled WGS sequence"/>
</dbReference>